<dbReference type="InterPro" id="IPR027417">
    <property type="entry name" value="P-loop_NTPase"/>
</dbReference>
<dbReference type="InParanoid" id="A0A1D3D7Q3"/>
<sequence length="594" mass="63971">MLHVQKCQLSLQRQQQEAEAEIDQMRQEVYEELNGSYKDKLMEQMVEDGKEWMLNFRRIVGALPESLQDRSKEFRGLPEVPEGKILKLELPGKKATQKKGKGDSKKSNNGEKTGSKPDNPSSSGSSDSEKGFKEELQRLLLPLQAIAAQHPLYASFAGTPGISKHATDSSSLLAAPKAAANTATAGPSRWTELAAEEAAAVTAAASGSFRRNSSNSRAAAGIIREVQPFDASVFFEGGVAAAVAANHGSSRIPCAAAGAILSAAAEAAVSSPASSAVSCGKSSLVRWLVFASGAIFIDLSYTLVSRVSPRSKLGVAAVVHKALAAARASQKEGSHKRPVIMYVDTVETLFLGKSKAKRKTEAARGSQGAMQLVQALLGHLATVKAAEENILLVGCSTRPTAPEVDQKRLLNFFELRVPLLPPNRQQRQKQLQSLLGQRDLHVPLTATEGLSGGSIAACFALVCRQEASLLKTLGKTPPTGCGSQQQPGQQQLECETAVSLIVEEEDSRNNNSRQQGTGGERWQFGSLNGFSSKGHPSRSSSTTKRLLLLLLQELIKQQHVYPYTWKQEQQEFERFHALASSSMPKIPQKKPSKK</sequence>
<dbReference type="InterPro" id="IPR052267">
    <property type="entry name" value="N-DRC_Component"/>
</dbReference>
<dbReference type="VEuPathDB" id="ToxoDB:LOC34619454"/>
<name>A0A1D3D7Q3_9EIME</name>
<evidence type="ECO:0000313" key="3">
    <source>
        <dbReference type="Proteomes" id="UP000095192"/>
    </source>
</evidence>
<dbReference type="SUPFAM" id="SSF52540">
    <property type="entry name" value="P-loop containing nucleoside triphosphate hydrolases"/>
    <property type="match status" value="1"/>
</dbReference>
<feature type="compositionally biased region" description="Basic and acidic residues" evidence="1">
    <location>
        <begin position="100"/>
        <end position="115"/>
    </location>
</feature>
<gene>
    <name evidence="2" type="ORF">cyc_02622</name>
</gene>
<keyword evidence="3" id="KW-1185">Reference proteome</keyword>
<proteinExistence type="predicted"/>
<evidence type="ECO:0000313" key="2">
    <source>
        <dbReference type="EMBL" id="OEH79477.1"/>
    </source>
</evidence>
<feature type="compositionally biased region" description="Low complexity" evidence="1">
    <location>
        <begin position="116"/>
        <end position="126"/>
    </location>
</feature>
<evidence type="ECO:0008006" key="4">
    <source>
        <dbReference type="Google" id="ProtNLM"/>
    </source>
</evidence>
<dbReference type="Proteomes" id="UP000095192">
    <property type="component" value="Unassembled WGS sequence"/>
</dbReference>
<protein>
    <recommendedName>
        <fullName evidence="4">ATPase AAA-type core domain-containing protein</fullName>
    </recommendedName>
</protein>
<comment type="caution">
    <text evidence="2">The sequence shown here is derived from an EMBL/GenBank/DDBJ whole genome shotgun (WGS) entry which is preliminary data.</text>
</comment>
<dbReference type="VEuPathDB" id="ToxoDB:cyc_02622"/>
<accession>A0A1D3D7Q3</accession>
<dbReference type="Gene3D" id="3.40.50.300">
    <property type="entry name" value="P-loop containing nucleotide triphosphate hydrolases"/>
    <property type="match status" value="1"/>
</dbReference>
<organism evidence="2 3">
    <name type="scientific">Cyclospora cayetanensis</name>
    <dbReference type="NCBI Taxonomy" id="88456"/>
    <lineage>
        <taxon>Eukaryota</taxon>
        <taxon>Sar</taxon>
        <taxon>Alveolata</taxon>
        <taxon>Apicomplexa</taxon>
        <taxon>Conoidasida</taxon>
        <taxon>Coccidia</taxon>
        <taxon>Eucoccidiorida</taxon>
        <taxon>Eimeriorina</taxon>
        <taxon>Eimeriidae</taxon>
        <taxon>Cyclospora</taxon>
    </lineage>
</organism>
<dbReference type="PANTHER" id="PTHR14690">
    <property type="entry name" value="IQ MOTIF CONTAINING WITH AAA DOMAIN 1"/>
    <property type="match status" value="1"/>
</dbReference>
<dbReference type="AlphaFoldDB" id="A0A1D3D7Q3"/>
<evidence type="ECO:0000256" key="1">
    <source>
        <dbReference type="SAM" id="MobiDB-lite"/>
    </source>
</evidence>
<reference evidence="2 3" key="1">
    <citation type="journal article" date="2016" name="BMC Genomics">
        <title>Comparative genomics reveals Cyclospora cayetanensis possesses coccidia-like metabolism and invasion components but unique surface antigens.</title>
        <authorList>
            <person name="Liu S."/>
            <person name="Wang L."/>
            <person name="Zheng H."/>
            <person name="Xu Z."/>
            <person name="Roellig D.M."/>
            <person name="Li N."/>
            <person name="Frace M.A."/>
            <person name="Tang K."/>
            <person name="Arrowood M.J."/>
            <person name="Moss D.M."/>
            <person name="Zhang L."/>
            <person name="Feng Y."/>
            <person name="Xiao L."/>
        </authorList>
    </citation>
    <scope>NUCLEOTIDE SEQUENCE [LARGE SCALE GENOMIC DNA]</scope>
    <source>
        <strain evidence="2 3">CHN_HEN01</strain>
    </source>
</reference>
<feature type="region of interest" description="Disordered" evidence="1">
    <location>
        <begin position="85"/>
        <end position="131"/>
    </location>
</feature>
<dbReference type="EMBL" id="JROU02000375">
    <property type="protein sequence ID" value="OEH79477.1"/>
    <property type="molecule type" value="Genomic_DNA"/>
</dbReference>
<feature type="region of interest" description="Disordered" evidence="1">
    <location>
        <begin position="504"/>
        <end position="540"/>
    </location>
</feature>
<dbReference type="PANTHER" id="PTHR14690:SF0">
    <property type="entry name" value="IQ MOTIF CONTAINING WITH AAA DOMAIN 1"/>
    <property type="match status" value="1"/>
</dbReference>